<feature type="region of interest" description="Disordered" evidence="1">
    <location>
        <begin position="99"/>
        <end position="147"/>
    </location>
</feature>
<dbReference type="OrthoDB" id="299656at2759"/>
<protein>
    <submittedName>
        <fullName evidence="2">Unnamed protein product</fullName>
    </submittedName>
</protein>
<dbReference type="Proteomes" id="UP001165121">
    <property type="component" value="Unassembled WGS sequence"/>
</dbReference>
<dbReference type="EMBL" id="BSXT01001034">
    <property type="protein sequence ID" value="GMF37691.1"/>
    <property type="molecule type" value="Genomic_DNA"/>
</dbReference>
<dbReference type="AlphaFoldDB" id="A0A9W6XFX4"/>
<sequence length="248" mass="28755">MQALIDADAKVIEEERVMEEHKSHRQRLRLINARQVVRPPVRRDVELAKKIASLHEVGMVISVSLAVLYSLPCLKCLFQESPWQERNWKAKMKHLEQIQKEGGGTEPPPPSHRSKKPFHDQIKTQLKSAQHSGSSEHVKPSKDVGAGPHPIAKFRTIETVEKAALDPLVEVNSHDLLVRCSEIRQNKDKHVKALAMHRDRFLDDEAEWTQMRHDPINVVRRHLRRKLYQDVQQVQIGTMEYFYSPVFQ</sequence>
<accession>A0A9W6XFX4</accession>
<reference evidence="2" key="1">
    <citation type="submission" date="2023-04" db="EMBL/GenBank/DDBJ databases">
        <title>Phytophthora fragariaefolia NBRC 109709.</title>
        <authorList>
            <person name="Ichikawa N."/>
            <person name="Sato H."/>
            <person name="Tonouchi N."/>
        </authorList>
    </citation>
    <scope>NUCLEOTIDE SEQUENCE</scope>
    <source>
        <strain evidence="2">NBRC 109709</strain>
    </source>
</reference>
<comment type="caution">
    <text evidence="2">The sequence shown here is derived from an EMBL/GenBank/DDBJ whole genome shotgun (WGS) entry which is preliminary data.</text>
</comment>
<proteinExistence type="predicted"/>
<feature type="compositionally biased region" description="Polar residues" evidence="1">
    <location>
        <begin position="123"/>
        <end position="133"/>
    </location>
</feature>
<name>A0A9W6XFX4_9STRA</name>
<evidence type="ECO:0000313" key="3">
    <source>
        <dbReference type="Proteomes" id="UP001165121"/>
    </source>
</evidence>
<keyword evidence="3" id="KW-1185">Reference proteome</keyword>
<evidence type="ECO:0000256" key="1">
    <source>
        <dbReference type="SAM" id="MobiDB-lite"/>
    </source>
</evidence>
<organism evidence="2 3">
    <name type="scientific">Phytophthora fragariaefolia</name>
    <dbReference type="NCBI Taxonomy" id="1490495"/>
    <lineage>
        <taxon>Eukaryota</taxon>
        <taxon>Sar</taxon>
        <taxon>Stramenopiles</taxon>
        <taxon>Oomycota</taxon>
        <taxon>Peronosporomycetes</taxon>
        <taxon>Peronosporales</taxon>
        <taxon>Peronosporaceae</taxon>
        <taxon>Phytophthora</taxon>
    </lineage>
</organism>
<evidence type="ECO:0000313" key="2">
    <source>
        <dbReference type="EMBL" id="GMF37691.1"/>
    </source>
</evidence>
<gene>
    <name evidence="2" type="ORF">Pfra01_001063200</name>
</gene>